<dbReference type="GO" id="GO:1901096">
    <property type="term" value="P:regulation of autophagosome maturation"/>
    <property type="evidence" value="ECO:0007669"/>
    <property type="project" value="TreeGrafter"/>
</dbReference>
<dbReference type="PANTHER" id="PTHR21481">
    <property type="entry name" value="PROTEIN CLEC16A"/>
    <property type="match status" value="1"/>
</dbReference>
<dbReference type="GO" id="GO:0007034">
    <property type="term" value="P:vacuolar transport"/>
    <property type="evidence" value="ECO:0007669"/>
    <property type="project" value="TreeGrafter"/>
</dbReference>
<protein>
    <recommendedName>
        <fullName evidence="2">FPL domain-containing protein</fullName>
    </recommendedName>
</protein>
<dbReference type="EMBL" id="JAWDEY010000034">
    <property type="protein sequence ID" value="KAK6588379.1"/>
    <property type="molecule type" value="Genomic_DNA"/>
</dbReference>
<keyword evidence="1" id="KW-0072">Autophagy</keyword>
<dbReference type="GO" id="GO:0005794">
    <property type="term" value="C:Golgi apparatus"/>
    <property type="evidence" value="ECO:0007669"/>
    <property type="project" value="TreeGrafter"/>
</dbReference>
<dbReference type="PANTHER" id="PTHR21481:SF0">
    <property type="entry name" value="PROTEIN CLEC16A"/>
    <property type="match status" value="1"/>
</dbReference>
<evidence type="ECO:0000259" key="2">
    <source>
        <dbReference type="Pfam" id="PF09758"/>
    </source>
</evidence>
<dbReference type="Pfam" id="PF09758">
    <property type="entry name" value="FPL"/>
    <property type="match status" value="1"/>
</dbReference>
<dbReference type="InterPro" id="IPR039272">
    <property type="entry name" value="CLEC16A/TT9"/>
</dbReference>
<feature type="domain" description="FPL" evidence="2">
    <location>
        <begin position="54"/>
        <end position="229"/>
    </location>
</feature>
<evidence type="ECO:0000313" key="3">
    <source>
        <dbReference type="EMBL" id="KAK6588379.1"/>
    </source>
</evidence>
<gene>
    <name evidence="3" type="ORF">RS030_6859</name>
</gene>
<keyword evidence="4" id="KW-1185">Reference proteome</keyword>
<dbReference type="GO" id="GO:0016197">
    <property type="term" value="P:endosomal transport"/>
    <property type="evidence" value="ECO:0007669"/>
    <property type="project" value="TreeGrafter"/>
</dbReference>
<dbReference type="GO" id="GO:0005770">
    <property type="term" value="C:late endosome"/>
    <property type="evidence" value="ECO:0007669"/>
    <property type="project" value="TreeGrafter"/>
</dbReference>
<proteinExistence type="predicted"/>
<organism evidence="3 4">
    <name type="scientific">Cryptosporidium xiaoi</name>
    <dbReference type="NCBI Taxonomy" id="659607"/>
    <lineage>
        <taxon>Eukaryota</taxon>
        <taxon>Sar</taxon>
        <taxon>Alveolata</taxon>
        <taxon>Apicomplexa</taxon>
        <taxon>Conoidasida</taxon>
        <taxon>Coccidia</taxon>
        <taxon>Eucoccidiorida</taxon>
        <taxon>Eimeriorina</taxon>
        <taxon>Cryptosporidiidae</taxon>
        <taxon>Cryptosporidium</taxon>
    </lineage>
</organism>
<reference evidence="3 4" key="1">
    <citation type="submission" date="2023-10" db="EMBL/GenBank/DDBJ databases">
        <title>Comparative genomics analysis reveals potential genetic determinants of host preference in Cryptosporidium xiaoi.</title>
        <authorList>
            <person name="Xiao L."/>
            <person name="Li J."/>
        </authorList>
    </citation>
    <scope>NUCLEOTIDE SEQUENCE [LARGE SCALE GENOMIC DNA]</scope>
    <source>
        <strain evidence="3 4">52996</strain>
    </source>
</reference>
<evidence type="ECO:0000256" key="1">
    <source>
        <dbReference type="ARBA" id="ARBA00023006"/>
    </source>
</evidence>
<dbReference type="GO" id="GO:0006914">
    <property type="term" value="P:autophagy"/>
    <property type="evidence" value="ECO:0007669"/>
    <property type="project" value="UniProtKB-KW"/>
</dbReference>
<sequence>MWERNSVGETKKLYGYDDFINICLMIKNYYEENGYRSGKVENKKVQVNQVVEGIRTVAEILIWEDQNNETLCFGYICEYNVIDILVYLIIERDIEFKIRRQSLQTISILLQNMGNMQTLYYILSKNVISVLLNNTFSSYEIRNIRNNDSLELESNIDAINKDQEEYDELVSYYIVLLRTLAMRLNNETVRLFYDENKSEFPLWTNSCHFINYSDQMIRNISRNVILNILGNNNDSINAYVVYEEIRHYNSKQVEEIMKKLSEEDIDFKMRVEKMLKINGLLKEETRVIDDKLSTRSRNYQNVLEENIISDNITEGCGLIQAITSNFVRQIYELTEFVESNGLEWPEIEEYMFKLLGLSEENCCFRDEMYECGDMEDGSAPYSSSNYYVTPIKATSPITLSYSEVNSPEPYSSPVVNQLSASFYESSIKPLRQLLDRIYETLELINEIVSLNIKVINALMFDSLLKYIFNTVIFQNISIIIHSISHCMEERSERNNKENLSLRIYLYLAYHIISYFYQNNYNLRYNDIIDRIWKTFFDFGRNDHFFGNIFSTLINYVNNDSEFVLIFGLIDLNLNYYFNSRVGSVYENNPFITLDNYSYSDVNVDCQSMESSNDENDIKEDNIQKYVPNFVHSFVDNFMNYFQYKKHLECDIMKEIEMENRKEIYNVDIEFNTGLGVFRRHRYSNTPGNSASRRSNSLPAGCIVSDKVESNTSIIYNDTTANRDRSPKYNLDSILTLCRNYKRIHFDFERAVHTLDMKLKSELGVFYSKINCESDKRKCGYMLYIVQFFEKILYISNFNSSEANIRPFCLLIISFLISDIVKKMRECVWFCGKEEENKTENYVKVEISNEKHKSLVNNEDEFEIGVAFESVLSSFLKYYKLLTLRSINDILKKDLITDINYTFYEKMGNINYIICEHFFEWKEEDELLITKLFENKNDNRTFMWIHNAISNHCSLIGIGKRASCGRNQGIRGNNCYKVRKYIWNLIDTYPFLRWFPNTISVQVDSSNSRSIYIDRLRSNYNSYQILERLSREIASKGSETFTCGEESNGLNNENSNMFPIVDKKTFANINKTSDIGINHIGCNSFVNDTIVIGNNLLLEEKNKIRITLDNRFYRVTILRANNNKKRHNSMSKINSIVIFDNENKRLLFTTGNNNNNNEKRASTILVCKFHFKECKPVPIVTRSHKVTRYLVGLLVRYKRDELKDHVYLRDIMYELPHRDELLNSPNVSRGAIIQTKKNNNKMMCHLNNLLLPIYTRYNLNKDELFINNNLNYSDYALYMEFESKKKLQDFIKRLNNLRKDIIIEDVYNTHSSIYNDLQV</sequence>
<name>A0AAV9XWA1_9CRYT</name>
<comment type="caution">
    <text evidence="3">The sequence shown here is derived from an EMBL/GenBank/DDBJ whole genome shotgun (WGS) entry which is preliminary data.</text>
</comment>
<dbReference type="InterPro" id="IPR019155">
    <property type="entry name" value="CLEC16A/TT9_N"/>
</dbReference>
<accession>A0AAV9XWA1</accession>
<evidence type="ECO:0000313" key="4">
    <source>
        <dbReference type="Proteomes" id="UP001311799"/>
    </source>
</evidence>
<dbReference type="Proteomes" id="UP001311799">
    <property type="component" value="Unassembled WGS sequence"/>
</dbReference>